<evidence type="ECO:0000313" key="3">
    <source>
        <dbReference type="Proteomes" id="UP000050488"/>
    </source>
</evidence>
<protein>
    <submittedName>
        <fullName evidence="2">Uncharacterized protein</fullName>
    </submittedName>
</protein>
<dbReference type="Proteomes" id="UP000050488">
    <property type="component" value="Unassembled WGS sequence"/>
</dbReference>
<keyword evidence="3" id="KW-1185">Reference proteome</keyword>
<dbReference type="AlphaFoldDB" id="A0A0Q0UMI2"/>
<feature type="region of interest" description="Disordered" evidence="1">
    <location>
        <begin position="74"/>
        <end position="95"/>
    </location>
</feature>
<dbReference type="EMBL" id="LKEV01000001">
    <property type="protein sequence ID" value="KQB87601.1"/>
    <property type="molecule type" value="Genomic_DNA"/>
</dbReference>
<evidence type="ECO:0000313" key="2">
    <source>
        <dbReference type="EMBL" id="KQB87601.1"/>
    </source>
</evidence>
<organism evidence="2 3">
    <name type="scientific">Corynebacterium lowii</name>
    <dbReference type="NCBI Taxonomy" id="1544413"/>
    <lineage>
        <taxon>Bacteria</taxon>
        <taxon>Bacillati</taxon>
        <taxon>Actinomycetota</taxon>
        <taxon>Actinomycetes</taxon>
        <taxon>Mycobacteriales</taxon>
        <taxon>Corynebacteriaceae</taxon>
        <taxon>Corynebacterium</taxon>
    </lineage>
</organism>
<feature type="compositionally biased region" description="Basic and acidic residues" evidence="1">
    <location>
        <begin position="76"/>
        <end position="87"/>
    </location>
</feature>
<comment type="caution">
    <text evidence="2">The sequence shown here is derived from an EMBL/GenBank/DDBJ whole genome shotgun (WGS) entry which is preliminary data.</text>
</comment>
<reference evidence="2 3" key="1">
    <citation type="submission" date="2015-10" db="EMBL/GenBank/DDBJ databases">
        <title>Corynebacteirum lowii and Corynebacterium oculi species nova, derived from human clinical disease and and emended description of Corynebacterium mastiditis.</title>
        <authorList>
            <person name="Bernard K."/>
            <person name="Pacheco A.L."/>
            <person name="Mcdougall C."/>
            <person name="Burtx T."/>
            <person name="Weibe D."/>
            <person name="Tyler S."/>
            <person name="Olson A.B."/>
            <person name="Cnockaert M."/>
            <person name="Eguchi H."/>
            <person name="Kuwahara T."/>
            <person name="Nakayama-Imaohji H."/>
            <person name="Boudewijins M."/>
            <person name="Van Hoecke F."/>
            <person name="Bernier A.-M."/>
            <person name="Vandamme P."/>
        </authorList>
    </citation>
    <scope>NUCLEOTIDE SEQUENCE [LARGE SCALE GENOMIC DNA]</scope>
    <source>
        <strain evidence="2 3">NML 130206</strain>
    </source>
</reference>
<accession>A0A0Q0UMI2</accession>
<evidence type="ECO:0000256" key="1">
    <source>
        <dbReference type="SAM" id="MobiDB-lite"/>
    </source>
</evidence>
<proteinExistence type="predicted"/>
<gene>
    <name evidence="2" type="ORF">Clow_00661</name>
</gene>
<sequence length="128" mass="14735">MRRTKHTPKSQVRIIGDPNRYSRYLSVTTMVSCHKTQGIVTALKIFQNHRSLTLPKLNRLKLTDLMKWGESVGNDIGHRNQGKDPADKTTSTQPGSLYIRKHRITISNCQIKTNNNFELVDAWPHARR</sequence>
<name>A0A0Q0UMI2_9CORY</name>
<dbReference type="PATRIC" id="fig|1544413.3.peg.665"/>